<dbReference type="Proteomes" id="UP001152320">
    <property type="component" value="Chromosome 17"/>
</dbReference>
<accession>A0A9Q1BFE7</accession>
<evidence type="ECO:0000313" key="2">
    <source>
        <dbReference type="Proteomes" id="UP001152320"/>
    </source>
</evidence>
<gene>
    <name evidence="1" type="ORF">HOLleu_33405</name>
</gene>
<comment type="caution">
    <text evidence="1">The sequence shown here is derived from an EMBL/GenBank/DDBJ whole genome shotgun (WGS) entry which is preliminary data.</text>
</comment>
<sequence length="97" mass="10913">MGHRGIIWNRTYIIETSMHFCILVNFCTPEGFSYVGCDVGIVRVLISCSVDWETNDRLGYCKLAGLTQVAKARSVPMGQCLTLPVCTNVWRNRCHSV</sequence>
<proteinExistence type="predicted"/>
<name>A0A9Q1BFE7_HOLLE</name>
<evidence type="ECO:0000313" key="1">
    <source>
        <dbReference type="EMBL" id="KAJ8025761.1"/>
    </source>
</evidence>
<protein>
    <submittedName>
        <fullName evidence="1">Uncharacterized protein</fullName>
    </submittedName>
</protein>
<dbReference type="EMBL" id="JAIZAY010000017">
    <property type="protein sequence ID" value="KAJ8025761.1"/>
    <property type="molecule type" value="Genomic_DNA"/>
</dbReference>
<dbReference type="AlphaFoldDB" id="A0A9Q1BFE7"/>
<organism evidence="1 2">
    <name type="scientific">Holothuria leucospilota</name>
    <name type="common">Black long sea cucumber</name>
    <name type="synonym">Mertensiothuria leucospilota</name>
    <dbReference type="NCBI Taxonomy" id="206669"/>
    <lineage>
        <taxon>Eukaryota</taxon>
        <taxon>Metazoa</taxon>
        <taxon>Echinodermata</taxon>
        <taxon>Eleutherozoa</taxon>
        <taxon>Echinozoa</taxon>
        <taxon>Holothuroidea</taxon>
        <taxon>Aspidochirotacea</taxon>
        <taxon>Aspidochirotida</taxon>
        <taxon>Holothuriidae</taxon>
        <taxon>Holothuria</taxon>
    </lineage>
</organism>
<keyword evidence="2" id="KW-1185">Reference proteome</keyword>
<reference evidence="1" key="1">
    <citation type="submission" date="2021-10" db="EMBL/GenBank/DDBJ databases">
        <title>Tropical sea cucumber genome reveals ecological adaptation and Cuvierian tubules defense mechanism.</title>
        <authorList>
            <person name="Chen T."/>
        </authorList>
    </citation>
    <scope>NUCLEOTIDE SEQUENCE</scope>
    <source>
        <strain evidence="1">Nanhai2018</strain>
        <tissue evidence="1">Muscle</tissue>
    </source>
</reference>